<gene>
    <name evidence="2" type="ORF">CLUMA_CG002096</name>
</gene>
<sequence>MTKKFQILCYVTYKSRITLKIFRYVTDYMKSTTKSQSFQNKGKPDNDTSRSFKDNNEMSFTI</sequence>
<protein>
    <submittedName>
        <fullName evidence="2">CLUMA_CG002096, isoform A</fullName>
    </submittedName>
</protein>
<feature type="compositionally biased region" description="Basic and acidic residues" evidence="1">
    <location>
        <begin position="42"/>
        <end position="56"/>
    </location>
</feature>
<name>A0A1J1HJW6_9DIPT</name>
<dbReference type="Proteomes" id="UP000183832">
    <property type="component" value="Unassembled WGS sequence"/>
</dbReference>
<feature type="region of interest" description="Disordered" evidence="1">
    <location>
        <begin position="33"/>
        <end position="62"/>
    </location>
</feature>
<evidence type="ECO:0000313" key="3">
    <source>
        <dbReference type="Proteomes" id="UP000183832"/>
    </source>
</evidence>
<evidence type="ECO:0000313" key="2">
    <source>
        <dbReference type="EMBL" id="CRK88317.1"/>
    </source>
</evidence>
<dbReference type="AlphaFoldDB" id="A0A1J1HJW6"/>
<proteinExistence type="predicted"/>
<keyword evidence="3" id="KW-1185">Reference proteome</keyword>
<reference evidence="2 3" key="1">
    <citation type="submission" date="2015-04" db="EMBL/GenBank/DDBJ databases">
        <authorList>
            <person name="Syromyatnikov M.Y."/>
            <person name="Popov V.N."/>
        </authorList>
    </citation>
    <scope>NUCLEOTIDE SEQUENCE [LARGE SCALE GENOMIC DNA]</scope>
</reference>
<evidence type="ECO:0000256" key="1">
    <source>
        <dbReference type="SAM" id="MobiDB-lite"/>
    </source>
</evidence>
<dbReference type="EMBL" id="CVRI01000006">
    <property type="protein sequence ID" value="CRK88317.1"/>
    <property type="molecule type" value="Genomic_DNA"/>
</dbReference>
<accession>A0A1J1HJW6</accession>
<organism evidence="2 3">
    <name type="scientific">Clunio marinus</name>
    <dbReference type="NCBI Taxonomy" id="568069"/>
    <lineage>
        <taxon>Eukaryota</taxon>
        <taxon>Metazoa</taxon>
        <taxon>Ecdysozoa</taxon>
        <taxon>Arthropoda</taxon>
        <taxon>Hexapoda</taxon>
        <taxon>Insecta</taxon>
        <taxon>Pterygota</taxon>
        <taxon>Neoptera</taxon>
        <taxon>Endopterygota</taxon>
        <taxon>Diptera</taxon>
        <taxon>Nematocera</taxon>
        <taxon>Chironomoidea</taxon>
        <taxon>Chironomidae</taxon>
        <taxon>Clunio</taxon>
    </lineage>
</organism>